<dbReference type="AlphaFoldDB" id="A0A382JUY9"/>
<gene>
    <name evidence="1" type="ORF">METZ01_LOCUS268443</name>
</gene>
<reference evidence="1" key="1">
    <citation type="submission" date="2018-05" db="EMBL/GenBank/DDBJ databases">
        <authorList>
            <person name="Lanie J.A."/>
            <person name="Ng W.-L."/>
            <person name="Kazmierczak K.M."/>
            <person name="Andrzejewski T.M."/>
            <person name="Davidsen T.M."/>
            <person name="Wayne K.J."/>
            <person name="Tettelin H."/>
            <person name="Glass J.I."/>
            <person name="Rusch D."/>
            <person name="Podicherti R."/>
            <person name="Tsui H.-C.T."/>
            <person name="Winkler M.E."/>
        </authorList>
    </citation>
    <scope>NUCLEOTIDE SEQUENCE</scope>
</reference>
<dbReference type="EMBL" id="UINC01076430">
    <property type="protein sequence ID" value="SVC15589.1"/>
    <property type="molecule type" value="Genomic_DNA"/>
</dbReference>
<name>A0A382JUY9_9ZZZZ</name>
<feature type="non-terminal residue" evidence="1">
    <location>
        <position position="397"/>
    </location>
</feature>
<proteinExistence type="predicted"/>
<accession>A0A382JUY9</accession>
<protein>
    <recommendedName>
        <fullName evidence="2">Outer membrane protein assembly factor BamB</fullName>
    </recommendedName>
</protein>
<dbReference type="SUPFAM" id="SSF50998">
    <property type="entry name" value="Quinoprotein alcohol dehydrogenase-like"/>
    <property type="match status" value="1"/>
</dbReference>
<dbReference type="InterPro" id="IPR011047">
    <property type="entry name" value="Quinoprotein_ADH-like_sf"/>
</dbReference>
<organism evidence="1">
    <name type="scientific">marine metagenome</name>
    <dbReference type="NCBI Taxonomy" id="408172"/>
    <lineage>
        <taxon>unclassified sequences</taxon>
        <taxon>metagenomes</taxon>
        <taxon>ecological metagenomes</taxon>
    </lineage>
</organism>
<evidence type="ECO:0000313" key="1">
    <source>
        <dbReference type="EMBL" id="SVC15589.1"/>
    </source>
</evidence>
<dbReference type="InterPro" id="IPR015943">
    <property type="entry name" value="WD40/YVTN_repeat-like_dom_sf"/>
</dbReference>
<evidence type="ECO:0008006" key="2">
    <source>
        <dbReference type="Google" id="ProtNLM"/>
    </source>
</evidence>
<dbReference type="Gene3D" id="2.130.10.10">
    <property type="entry name" value="YVTN repeat-like/Quinoprotein amine dehydrogenase"/>
    <property type="match status" value="1"/>
</dbReference>
<sequence length="397" mass="44276">MLRSTSIKIDSWKPVKLLARQSVKNKIVSLSCDLKGDVATTISKSSLNIFTNRELLDKVPLKGGKDVHISGDAEQILVLTSNALLCYDSWGQLKWKCIEINAGSQFCATSDGNRIAISKSNSLKLLSHFGEAVGDSTFEGKILKFTFTPSKALVVSTTSGLFLIENSGEIVELNSNFVASEISCSSDYIIANSENTMIAFSYTGTELWRKEETAVSNVSFSNDGVKHVFLMDSKILVCQDRNGDEIWTYRSREELKGAYVLESGNMVGIYSNNVFHIIDSQGQQAWSYQAREKVVDFSFSNHGGDVIVVSESKIHWFQNEGFLRASVDSELDKAEKLFDKVSVYNSSLEQLRYDIEKARSLKSENFGLVKDSFQIINMVNTRLASLHQRHVGYLDTL</sequence>